<sequence length="192" mass="20790">MEGKSPALSAVMIGVLLIGLFLAHTFVEADTPCCTTYNQQKCFHRCREEGGSKDYCSNWCGCHSCVLSQTPVEAPKICCMNDTRRNRYEVCLNTGASVASCAGVSGCLIIYGSFCPPNYPHKVGDEEKKEQTLQTANDFCKLGCASSVCSNIIALYESADSTNKLKEAVERCNNACFQFCNKKSDTAAVAAN</sequence>
<evidence type="ECO:0000256" key="1">
    <source>
        <dbReference type="ARBA" id="ARBA00004613"/>
    </source>
</evidence>
<evidence type="ECO:0000256" key="5">
    <source>
        <dbReference type="ARBA" id="ARBA00023157"/>
    </source>
</evidence>
<protein>
    <recommendedName>
        <fullName evidence="9">Thionin</fullName>
    </recommendedName>
</protein>
<dbReference type="AlphaFoldDB" id="A0AAD4SLS6"/>
<evidence type="ECO:0008006" key="9">
    <source>
        <dbReference type="Google" id="ProtNLM"/>
    </source>
</evidence>
<organism evidence="7 8">
    <name type="scientific">Papaver atlanticum</name>
    <dbReference type="NCBI Taxonomy" id="357466"/>
    <lineage>
        <taxon>Eukaryota</taxon>
        <taxon>Viridiplantae</taxon>
        <taxon>Streptophyta</taxon>
        <taxon>Embryophyta</taxon>
        <taxon>Tracheophyta</taxon>
        <taxon>Spermatophyta</taxon>
        <taxon>Magnoliopsida</taxon>
        <taxon>Ranunculales</taxon>
        <taxon>Papaveraceae</taxon>
        <taxon>Papaveroideae</taxon>
        <taxon>Papaver</taxon>
    </lineage>
</organism>
<name>A0AAD4SLS6_9MAGN</name>
<evidence type="ECO:0000313" key="7">
    <source>
        <dbReference type="EMBL" id="KAI3913500.1"/>
    </source>
</evidence>
<evidence type="ECO:0000256" key="4">
    <source>
        <dbReference type="ARBA" id="ARBA00022821"/>
    </source>
</evidence>
<dbReference type="GO" id="GO:0090729">
    <property type="term" value="F:toxin activity"/>
    <property type="evidence" value="ECO:0007669"/>
    <property type="project" value="UniProtKB-KW"/>
</dbReference>
<keyword evidence="8" id="KW-1185">Reference proteome</keyword>
<evidence type="ECO:0000256" key="2">
    <source>
        <dbReference type="ARBA" id="ARBA00022525"/>
    </source>
</evidence>
<dbReference type="PRINTS" id="PR00287">
    <property type="entry name" value="THIONIN"/>
</dbReference>
<feature type="signal peptide" evidence="6">
    <location>
        <begin position="1"/>
        <end position="29"/>
    </location>
</feature>
<dbReference type="FunFam" id="3.30.1350.10:FF:000001">
    <property type="entry name" value="Hellethionin-D"/>
    <property type="match status" value="1"/>
</dbReference>
<keyword evidence="5" id="KW-1015">Disulfide bond</keyword>
<dbReference type="EMBL" id="JAJJMB010009474">
    <property type="protein sequence ID" value="KAI3913500.1"/>
    <property type="molecule type" value="Genomic_DNA"/>
</dbReference>
<evidence type="ECO:0000313" key="8">
    <source>
        <dbReference type="Proteomes" id="UP001202328"/>
    </source>
</evidence>
<dbReference type="Proteomes" id="UP001202328">
    <property type="component" value="Unassembled WGS sequence"/>
</dbReference>
<reference evidence="7" key="1">
    <citation type="submission" date="2022-04" db="EMBL/GenBank/DDBJ databases">
        <title>A functionally conserved STORR gene fusion in Papaver species that diverged 16.8 million years ago.</title>
        <authorList>
            <person name="Catania T."/>
        </authorList>
    </citation>
    <scope>NUCLEOTIDE SEQUENCE</scope>
    <source>
        <strain evidence="7">S-188037</strain>
    </source>
</reference>
<dbReference type="Pfam" id="PF00321">
    <property type="entry name" value="Thionin"/>
    <property type="match status" value="1"/>
</dbReference>
<comment type="caution">
    <text evidence="7">The sequence shown here is derived from an EMBL/GenBank/DDBJ whole genome shotgun (WGS) entry which is preliminary data.</text>
</comment>
<keyword evidence="3" id="KW-0800">Toxin</keyword>
<keyword evidence="6" id="KW-0732">Signal</keyword>
<comment type="subcellular location">
    <subcellularLocation>
        <location evidence="1">Secreted</location>
    </subcellularLocation>
</comment>
<evidence type="ECO:0000256" key="6">
    <source>
        <dbReference type="SAM" id="SignalP"/>
    </source>
</evidence>
<dbReference type="GO" id="GO:0050830">
    <property type="term" value="P:defense response to Gram-positive bacterium"/>
    <property type="evidence" value="ECO:0007669"/>
    <property type="project" value="UniProtKB-ARBA"/>
</dbReference>
<dbReference type="InterPro" id="IPR001010">
    <property type="entry name" value="Thionin"/>
</dbReference>
<feature type="chain" id="PRO_5041974388" description="Thionin" evidence="6">
    <location>
        <begin position="30"/>
        <end position="192"/>
    </location>
</feature>
<gene>
    <name evidence="7" type="ORF">MKW98_003979</name>
</gene>
<dbReference type="PROSITE" id="PS00271">
    <property type="entry name" value="THIONIN"/>
    <property type="match status" value="1"/>
</dbReference>
<dbReference type="GO" id="GO:0001897">
    <property type="term" value="P:symbiont-mediated cytolysis of host cell"/>
    <property type="evidence" value="ECO:0007669"/>
    <property type="project" value="UniProtKB-ARBA"/>
</dbReference>
<dbReference type="PANTHER" id="PTHR33920">
    <property type="entry name" value="THIONIN-2.1-RELATED"/>
    <property type="match status" value="1"/>
</dbReference>
<keyword evidence="4" id="KW-0611">Plant defense</keyword>
<evidence type="ECO:0000256" key="3">
    <source>
        <dbReference type="ARBA" id="ARBA00022656"/>
    </source>
</evidence>
<dbReference type="SUPFAM" id="SSF57429">
    <property type="entry name" value="Crambin-like"/>
    <property type="match status" value="1"/>
</dbReference>
<dbReference type="GO" id="GO:0050832">
    <property type="term" value="P:defense response to fungus"/>
    <property type="evidence" value="ECO:0007669"/>
    <property type="project" value="UniProtKB-ARBA"/>
</dbReference>
<dbReference type="Gene3D" id="3.30.1350.10">
    <property type="entry name" value="Thionin-like"/>
    <property type="match status" value="1"/>
</dbReference>
<dbReference type="InterPro" id="IPR036391">
    <property type="entry name" value="Thionin-like_sf"/>
</dbReference>
<dbReference type="GO" id="GO:0005576">
    <property type="term" value="C:extracellular region"/>
    <property type="evidence" value="ECO:0007669"/>
    <property type="project" value="UniProtKB-SubCell"/>
</dbReference>
<proteinExistence type="predicted"/>
<dbReference type="PANTHER" id="PTHR33920:SF2">
    <property type="entry name" value="THIONIN-2.1-RELATED"/>
    <property type="match status" value="1"/>
</dbReference>
<keyword evidence="2" id="KW-0964">Secreted</keyword>
<accession>A0AAD4SLS6</accession>